<comment type="caution">
    <text evidence="1">The sequence shown here is derived from an EMBL/GenBank/DDBJ whole genome shotgun (WGS) entry which is preliminary data.</text>
</comment>
<organism evidence="1 2">
    <name type="scientific">Rhizoctonia solani</name>
    <dbReference type="NCBI Taxonomy" id="456999"/>
    <lineage>
        <taxon>Eukaryota</taxon>
        <taxon>Fungi</taxon>
        <taxon>Dikarya</taxon>
        <taxon>Basidiomycota</taxon>
        <taxon>Agaricomycotina</taxon>
        <taxon>Agaricomycetes</taxon>
        <taxon>Cantharellales</taxon>
        <taxon>Ceratobasidiaceae</taxon>
        <taxon>Rhizoctonia</taxon>
    </lineage>
</organism>
<dbReference type="InterPro" id="IPR032675">
    <property type="entry name" value="LRR_dom_sf"/>
</dbReference>
<protein>
    <recommendedName>
        <fullName evidence="3">F-box domain-containing protein</fullName>
    </recommendedName>
</protein>
<dbReference type="Proteomes" id="UP000663853">
    <property type="component" value="Unassembled WGS sequence"/>
</dbReference>
<proteinExistence type="predicted"/>
<reference evidence="1" key="1">
    <citation type="submission" date="2021-01" db="EMBL/GenBank/DDBJ databases">
        <authorList>
            <person name="Kaushik A."/>
        </authorList>
    </citation>
    <scope>NUCLEOTIDE SEQUENCE</scope>
    <source>
        <strain evidence="1">AG6-10EEA</strain>
    </source>
</reference>
<gene>
    <name evidence="1" type="ORF">RDB_LOCUS174676</name>
</gene>
<evidence type="ECO:0000313" key="1">
    <source>
        <dbReference type="EMBL" id="CAE6534401.1"/>
    </source>
</evidence>
<accession>A0A8H3DQF8</accession>
<dbReference type="Gene3D" id="3.80.10.10">
    <property type="entry name" value="Ribonuclease Inhibitor"/>
    <property type="match status" value="1"/>
</dbReference>
<name>A0A8H3DQF8_9AGAM</name>
<evidence type="ECO:0000313" key="2">
    <source>
        <dbReference type="Proteomes" id="UP000663853"/>
    </source>
</evidence>
<dbReference type="SUPFAM" id="SSF52047">
    <property type="entry name" value="RNI-like"/>
    <property type="match status" value="1"/>
</dbReference>
<sequence length="482" mass="54212">MMRPFEIPEILSLICEQARKFDLARLLTTSRLFFDCAVPVIWRSLPESAPMILMKLLPDADSYLKHNLDAALAGSLQPLDVQSLVRFNFYAPYVKQIARHRRNKQSNIIWDRLLKLVDTRPILPKLEVLKISLSVPSRNEIPDPVSYLSAYLSPTLVEIDHVRNTFTSMEPEWLSYLVSVVVQHCPHLHTLKLSNATRYTVLRPVHADELAKSLGRLRNLRVLGLGQATLAPKVLMALGALPNLESLTISETSGSWGLGETSKMTDDSLPHGSFPALQYLGINFVLEALGNERIAQIWDVTTLVQRLTFVSVCISGSATRTQIHGFVYAMCRSSPSITALSLDYSDSAGEVGLISPGMIDVLAQLPLRRLWLWGKVLHDSRPPWDGERFALAFPKMEDLRIRGHCFGFKDLTFMAKDMPQLQHFSAKIKMNKGWPSRDEVFSLAPRPSPSQMYLLQMARPTPIYETEIHHGLPNDKIEAIAA</sequence>
<evidence type="ECO:0008006" key="3">
    <source>
        <dbReference type="Google" id="ProtNLM"/>
    </source>
</evidence>
<dbReference type="EMBL" id="CAJMXA010004096">
    <property type="protein sequence ID" value="CAE6534401.1"/>
    <property type="molecule type" value="Genomic_DNA"/>
</dbReference>
<dbReference type="AlphaFoldDB" id="A0A8H3DQF8"/>